<dbReference type="EMBL" id="JAVIJP010000006">
    <property type="protein sequence ID" value="KAL3651347.1"/>
    <property type="molecule type" value="Genomic_DNA"/>
</dbReference>
<gene>
    <name evidence="1" type="ORF">CASFOL_004349</name>
</gene>
<evidence type="ECO:0000313" key="1">
    <source>
        <dbReference type="EMBL" id="KAL3651347.1"/>
    </source>
</evidence>
<protein>
    <submittedName>
        <fullName evidence="1">Uncharacterized protein</fullName>
    </submittedName>
</protein>
<dbReference type="Proteomes" id="UP001632038">
    <property type="component" value="Unassembled WGS sequence"/>
</dbReference>
<dbReference type="AlphaFoldDB" id="A0ABD3EAV0"/>
<proteinExistence type="predicted"/>
<comment type="caution">
    <text evidence="1">The sequence shown here is derived from an EMBL/GenBank/DDBJ whole genome shotgun (WGS) entry which is preliminary data.</text>
</comment>
<evidence type="ECO:0000313" key="2">
    <source>
        <dbReference type="Proteomes" id="UP001632038"/>
    </source>
</evidence>
<accession>A0ABD3EAV0</accession>
<reference evidence="2" key="1">
    <citation type="journal article" date="2024" name="IScience">
        <title>Strigolactones Initiate the Formation of Haustorium-like Structures in Castilleja.</title>
        <authorList>
            <person name="Buerger M."/>
            <person name="Peterson D."/>
            <person name="Chory J."/>
        </authorList>
    </citation>
    <scope>NUCLEOTIDE SEQUENCE [LARGE SCALE GENOMIC DNA]</scope>
</reference>
<organism evidence="1 2">
    <name type="scientific">Castilleja foliolosa</name>
    <dbReference type="NCBI Taxonomy" id="1961234"/>
    <lineage>
        <taxon>Eukaryota</taxon>
        <taxon>Viridiplantae</taxon>
        <taxon>Streptophyta</taxon>
        <taxon>Embryophyta</taxon>
        <taxon>Tracheophyta</taxon>
        <taxon>Spermatophyta</taxon>
        <taxon>Magnoliopsida</taxon>
        <taxon>eudicotyledons</taxon>
        <taxon>Gunneridae</taxon>
        <taxon>Pentapetalae</taxon>
        <taxon>asterids</taxon>
        <taxon>lamiids</taxon>
        <taxon>Lamiales</taxon>
        <taxon>Orobanchaceae</taxon>
        <taxon>Pedicularideae</taxon>
        <taxon>Castillejinae</taxon>
        <taxon>Castilleja</taxon>
    </lineage>
</organism>
<name>A0ABD3EAV0_9LAMI</name>
<keyword evidence="2" id="KW-1185">Reference proteome</keyword>
<sequence>MTDDEVLRANYKRLQAFQLYAFKKIPKLRELALTG</sequence>